<evidence type="ECO:0000256" key="2">
    <source>
        <dbReference type="ARBA" id="ARBA00005267"/>
    </source>
</evidence>
<gene>
    <name evidence="9" type="primary">fldA</name>
    <name evidence="9" type="ORF">ERCICUMA2628_222</name>
</gene>
<dbReference type="RefSeq" id="WP_157993451.1">
    <property type="nucleotide sequence ID" value="NZ_LR217703.1"/>
</dbReference>
<evidence type="ECO:0000313" key="9">
    <source>
        <dbReference type="EMBL" id="VFP79674.1"/>
    </source>
</evidence>
<reference evidence="9 10" key="1">
    <citation type="submission" date="2019-02" db="EMBL/GenBank/DDBJ databases">
        <authorList>
            <person name="Manzano-Marin A."/>
            <person name="Manzano-Marin A."/>
        </authorList>
    </citation>
    <scope>NUCLEOTIDE SEQUENCE [LARGE SCALE GENOMIC DNA]</scope>
    <source>
        <strain evidence="9 10">ErCicuneomaculata</strain>
    </source>
</reference>
<dbReference type="NCBIfam" id="TIGR01752">
    <property type="entry name" value="flav_long"/>
    <property type="match status" value="1"/>
</dbReference>
<dbReference type="InterPro" id="IPR029039">
    <property type="entry name" value="Flavoprotein-like_sf"/>
</dbReference>
<dbReference type="PANTHER" id="PTHR42809">
    <property type="entry name" value="FLAVODOXIN 2"/>
    <property type="match status" value="1"/>
</dbReference>
<dbReference type="Gene3D" id="3.40.50.360">
    <property type="match status" value="1"/>
</dbReference>
<dbReference type="SUPFAM" id="SSF52218">
    <property type="entry name" value="Flavoproteins"/>
    <property type="match status" value="1"/>
</dbReference>
<keyword evidence="6 7" id="KW-0249">Electron transport</keyword>
<dbReference type="InterPro" id="IPR050619">
    <property type="entry name" value="Flavodoxin"/>
</dbReference>
<keyword evidence="3 7" id="KW-0813">Transport</keyword>
<proteinExistence type="inferred from homology"/>
<dbReference type="PIRSF" id="PIRSF038996">
    <property type="entry name" value="FldA"/>
    <property type="match status" value="1"/>
</dbReference>
<dbReference type="EMBL" id="LR217703">
    <property type="protein sequence ID" value="VFP79674.1"/>
    <property type="molecule type" value="Genomic_DNA"/>
</dbReference>
<dbReference type="InterPro" id="IPR001226">
    <property type="entry name" value="Flavodoxin_CS"/>
</dbReference>
<dbReference type="PROSITE" id="PS50902">
    <property type="entry name" value="FLAVODOXIN_LIKE"/>
    <property type="match status" value="1"/>
</dbReference>
<dbReference type="InterPro" id="IPR008254">
    <property type="entry name" value="Flavodoxin/NO_synth"/>
</dbReference>
<comment type="similarity">
    <text evidence="2 7">Belongs to the flavodoxin family.</text>
</comment>
<dbReference type="PROSITE" id="PS00201">
    <property type="entry name" value="FLAVODOXIN"/>
    <property type="match status" value="1"/>
</dbReference>
<organism evidence="9 10">
    <name type="scientific">Candidatus Erwinia haradaeae</name>
    <dbReference type="NCBI Taxonomy" id="1922217"/>
    <lineage>
        <taxon>Bacteria</taxon>
        <taxon>Pseudomonadati</taxon>
        <taxon>Pseudomonadota</taxon>
        <taxon>Gammaproteobacteria</taxon>
        <taxon>Enterobacterales</taxon>
        <taxon>Erwiniaceae</taxon>
        <taxon>Erwinia</taxon>
    </lineage>
</organism>
<comment type="function">
    <text evidence="7">Low-potential electron donor to a number of redox enzymes.</text>
</comment>
<dbReference type="NCBIfam" id="NF006739">
    <property type="entry name" value="PRK09267.1-5"/>
    <property type="match status" value="1"/>
</dbReference>
<dbReference type="InterPro" id="IPR010086">
    <property type="entry name" value="Flavodoxin_lc"/>
</dbReference>
<accession>A0A451D220</accession>
<comment type="cofactor">
    <cofactor evidence="1 7">
        <name>FMN</name>
        <dbReference type="ChEBI" id="CHEBI:58210"/>
    </cofactor>
</comment>
<dbReference type="Pfam" id="PF00258">
    <property type="entry name" value="Flavodoxin_1"/>
    <property type="match status" value="1"/>
</dbReference>
<evidence type="ECO:0000256" key="5">
    <source>
        <dbReference type="ARBA" id="ARBA00022643"/>
    </source>
</evidence>
<evidence type="ECO:0000256" key="7">
    <source>
        <dbReference type="PIRNR" id="PIRNR038996"/>
    </source>
</evidence>
<dbReference type="PANTHER" id="PTHR42809:SF1">
    <property type="entry name" value="FLAVODOXIN 1"/>
    <property type="match status" value="1"/>
</dbReference>
<sequence length="179" mass="20444">MALIGIFFGSDTGNTEKIAKMIQRKIGQSIVEIFDIANSCKEDLEKFNILLFGIPTWYYGEVQCDWDDFLPILKEIDFKGKVVGLFGCGDQGDYSDYFCDAMGIIRDIITSKSALIIGHWPIHGYTFESSKAMIDKEHFIGLVIDEDRQPDLTTKRVDLWVKQIYSEINLTKIIEDNIL</sequence>
<dbReference type="OrthoDB" id="359268at2"/>
<name>A0A451D220_9GAMM</name>
<feature type="domain" description="Flavodoxin-like" evidence="8">
    <location>
        <begin position="4"/>
        <end position="165"/>
    </location>
</feature>
<dbReference type="NCBIfam" id="NF006737">
    <property type="entry name" value="PRK09267.1-3"/>
    <property type="match status" value="1"/>
</dbReference>
<protein>
    <recommendedName>
        <fullName evidence="7">Flavodoxin</fullName>
    </recommendedName>
</protein>
<dbReference type="Proteomes" id="UP000294412">
    <property type="component" value="Chromosome"/>
</dbReference>
<keyword evidence="4 7" id="KW-0285">Flavoprotein</keyword>
<dbReference type="AlphaFoldDB" id="A0A451D220"/>
<evidence type="ECO:0000256" key="3">
    <source>
        <dbReference type="ARBA" id="ARBA00022448"/>
    </source>
</evidence>
<keyword evidence="5 7" id="KW-0288">FMN</keyword>
<evidence type="ECO:0000259" key="8">
    <source>
        <dbReference type="PROSITE" id="PS50902"/>
    </source>
</evidence>
<evidence type="ECO:0000256" key="6">
    <source>
        <dbReference type="ARBA" id="ARBA00022982"/>
    </source>
</evidence>
<dbReference type="GO" id="GO:0010181">
    <property type="term" value="F:FMN binding"/>
    <property type="evidence" value="ECO:0007669"/>
    <property type="project" value="UniProtKB-UniRule"/>
</dbReference>
<evidence type="ECO:0000256" key="1">
    <source>
        <dbReference type="ARBA" id="ARBA00001917"/>
    </source>
</evidence>
<evidence type="ECO:0000256" key="4">
    <source>
        <dbReference type="ARBA" id="ARBA00022630"/>
    </source>
</evidence>
<dbReference type="GO" id="GO:0009055">
    <property type="term" value="F:electron transfer activity"/>
    <property type="evidence" value="ECO:0007669"/>
    <property type="project" value="UniProtKB-UniRule"/>
</dbReference>
<evidence type="ECO:0000313" key="10">
    <source>
        <dbReference type="Proteomes" id="UP000294412"/>
    </source>
</evidence>